<dbReference type="SUPFAM" id="SSF49562">
    <property type="entry name" value="C2 domain (Calcium/lipid-binding domain, CaLB)"/>
    <property type="match status" value="1"/>
</dbReference>
<dbReference type="InterPro" id="IPR039032">
    <property type="entry name" value="Rim-like"/>
</dbReference>
<gene>
    <name evidence="5" type="ORF">NXF25_015349</name>
</gene>
<proteinExistence type="predicted"/>
<feature type="domain" description="C2" evidence="4">
    <location>
        <begin position="400"/>
        <end position="518"/>
    </location>
</feature>
<evidence type="ECO:0000256" key="1">
    <source>
        <dbReference type="ARBA" id="ARBA00023018"/>
    </source>
</evidence>
<name>A0AAW1AZ80_CROAD</name>
<dbReference type="Pfam" id="PF00168">
    <property type="entry name" value="C2"/>
    <property type="match status" value="1"/>
</dbReference>
<evidence type="ECO:0000256" key="3">
    <source>
        <dbReference type="SAM" id="MobiDB-lite"/>
    </source>
</evidence>
<dbReference type="GO" id="GO:0048167">
    <property type="term" value="P:regulation of synaptic plasticity"/>
    <property type="evidence" value="ECO:0007669"/>
    <property type="project" value="TreeGrafter"/>
</dbReference>
<feature type="region of interest" description="Disordered" evidence="3">
    <location>
        <begin position="16"/>
        <end position="36"/>
    </location>
</feature>
<dbReference type="InterPro" id="IPR035892">
    <property type="entry name" value="C2_domain_sf"/>
</dbReference>
<reference evidence="5 6" key="1">
    <citation type="journal article" date="2024" name="Proc. Natl. Acad. Sci. U.S.A.">
        <title>The genetic regulatory architecture and epigenomic basis for age-related changes in rattlesnake venom.</title>
        <authorList>
            <person name="Hogan M.P."/>
            <person name="Holding M.L."/>
            <person name="Nystrom G.S."/>
            <person name="Colston T.J."/>
            <person name="Bartlett D.A."/>
            <person name="Mason A.J."/>
            <person name="Ellsworth S.A."/>
            <person name="Rautsaw R.M."/>
            <person name="Lawrence K.C."/>
            <person name="Strickland J.L."/>
            <person name="He B."/>
            <person name="Fraser P."/>
            <person name="Margres M.J."/>
            <person name="Gilbert D.M."/>
            <person name="Gibbs H.L."/>
            <person name="Parkinson C.L."/>
            <person name="Rokyta D.R."/>
        </authorList>
    </citation>
    <scope>NUCLEOTIDE SEQUENCE [LARGE SCALE GENOMIC DNA]</scope>
    <source>
        <strain evidence="5">DRR0105</strain>
    </source>
</reference>
<feature type="region of interest" description="Disordered" evidence="3">
    <location>
        <begin position="332"/>
        <end position="364"/>
    </location>
</feature>
<dbReference type="GO" id="GO:0050806">
    <property type="term" value="P:positive regulation of synaptic transmission"/>
    <property type="evidence" value="ECO:0007669"/>
    <property type="project" value="TreeGrafter"/>
</dbReference>
<feature type="region of interest" description="Disordered" evidence="3">
    <location>
        <begin position="268"/>
        <end position="289"/>
    </location>
</feature>
<evidence type="ECO:0000313" key="5">
    <source>
        <dbReference type="EMBL" id="KAK9394821.1"/>
    </source>
</evidence>
<dbReference type="EMBL" id="JAOTOJ010000011">
    <property type="protein sequence ID" value="KAK9394821.1"/>
    <property type="molecule type" value="Genomic_DNA"/>
</dbReference>
<dbReference type="Proteomes" id="UP001474421">
    <property type="component" value="Unassembled WGS sequence"/>
</dbReference>
<dbReference type="InterPro" id="IPR000008">
    <property type="entry name" value="C2_dom"/>
</dbReference>
<dbReference type="GO" id="GO:0042391">
    <property type="term" value="P:regulation of membrane potential"/>
    <property type="evidence" value="ECO:0007669"/>
    <property type="project" value="TreeGrafter"/>
</dbReference>
<dbReference type="GO" id="GO:0031267">
    <property type="term" value="F:small GTPase binding"/>
    <property type="evidence" value="ECO:0007669"/>
    <property type="project" value="InterPro"/>
</dbReference>
<dbReference type="GO" id="GO:0048788">
    <property type="term" value="C:cytoskeleton of presynaptic active zone"/>
    <property type="evidence" value="ECO:0007669"/>
    <property type="project" value="TreeGrafter"/>
</dbReference>
<feature type="compositionally biased region" description="Low complexity" evidence="3">
    <location>
        <begin position="353"/>
        <end position="364"/>
    </location>
</feature>
<dbReference type="PANTHER" id="PTHR12157:SF25">
    <property type="entry name" value="REGULATING SYNAPTIC MEMBRANE EXOCYTOSIS PROTEIN 3"/>
    <property type="match status" value="1"/>
</dbReference>
<evidence type="ECO:0000313" key="6">
    <source>
        <dbReference type="Proteomes" id="UP001474421"/>
    </source>
</evidence>
<dbReference type="AlphaFoldDB" id="A0AAW1AZ80"/>
<comment type="caution">
    <text evidence="5">The sequence shown here is derived from an EMBL/GenBank/DDBJ whole genome shotgun (WGS) entry which is preliminary data.</text>
</comment>
<evidence type="ECO:0000256" key="2">
    <source>
        <dbReference type="ARBA" id="ARBA00034103"/>
    </source>
</evidence>
<keyword evidence="1" id="KW-0770">Synapse</keyword>
<organism evidence="5 6">
    <name type="scientific">Crotalus adamanteus</name>
    <name type="common">Eastern diamondback rattlesnake</name>
    <dbReference type="NCBI Taxonomy" id="8729"/>
    <lineage>
        <taxon>Eukaryota</taxon>
        <taxon>Metazoa</taxon>
        <taxon>Chordata</taxon>
        <taxon>Craniata</taxon>
        <taxon>Vertebrata</taxon>
        <taxon>Euteleostomi</taxon>
        <taxon>Lepidosauria</taxon>
        <taxon>Squamata</taxon>
        <taxon>Bifurcata</taxon>
        <taxon>Unidentata</taxon>
        <taxon>Episquamata</taxon>
        <taxon>Toxicofera</taxon>
        <taxon>Serpentes</taxon>
        <taxon>Colubroidea</taxon>
        <taxon>Viperidae</taxon>
        <taxon>Crotalinae</taxon>
        <taxon>Crotalus</taxon>
    </lineage>
</organism>
<keyword evidence="6" id="KW-1185">Reference proteome</keyword>
<sequence>MGSVISSWTVDRGTKTRGAAFAHRPEPKRTVHTGSGTNEATFLTLTSRLQTTLSARGGSFSPGATCPKRARIHLPCAREKRKGALLWQRQAEPGSPGLSPAFTQQRKNAARVSLANGAPSSRPARESSPRCAWAPGLELQPASAARPPPSRRGPALLQPGLAGRRPGCGRGQGRSPPRALKAAQPGAWRHLSPRLARAPGGLMQEAAGSSSAPLPAAAAAAAGAQRRELHPAGPQPVRSLQVAMLNGETSNSAARNVVRSSSISGEMYNIEKSNGGHSDSASLSSTKKRRSSLGAKMVAIVGLSQWSRSTMQLNHPDGGLKKLRSNIRRSTETGIAVEMRNRVTRQGSRESTDGSTNSNSSDGTFIFPTTKLGVESQFSDFLDGLGPAQIVGRQTLATPPMGDVHVGMIDRNGQLEVEVIEARGLIPKLGSKSFPATYVKVYLLENGACLAKKKTKTVKKNYDPLYQQALLFDEGPQGKMLQVIVWGDYGRMDHKCFMGMAQIVLDELDLSSVVTGWYKLFPTSSLADSTIGPLTRRLSQSSLESSISPSCP</sequence>
<dbReference type="SMART" id="SM00239">
    <property type="entry name" value="C2"/>
    <property type="match status" value="1"/>
</dbReference>
<accession>A0AAW1AZ80</accession>
<dbReference type="GO" id="GO:0048791">
    <property type="term" value="P:calcium ion-regulated exocytosis of neurotransmitter"/>
    <property type="evidence" value="ECO:0007669"/>
    <property type="project" value="TreeGrafter"/>
</dbReference>
<protein>
    <submittedName>
        <fullName evidence="5">Regulating synaptic membrane exocytosis protein 3</fullName>
    </submittedName>
</protein>
<dbReference type="GO" id="GO:0042734">
    <property type="term" value="C:presynaptic membrane"/>
    <property type="evidence" value="ECO:0007669"/>
    <property type="project" value="TreeGrafter"/>
</dbReference>
<dbReference type="Gene3D" id="2.60.40.150">
    <property type="entry name" value="C2 domain"/>
    <property type="match status" value="1"/>
</dbReference>
<evidence type="ECO:0000259" key="4">
    <source>
        <dbReference type="PROSITE" id="PS50004"/>
    </source>
</evidence>
<comment type="subcellular location">
    <subcellularLocation>
        <location evidence="2">Synapse</location>
    </subcellularLocation>
</comment>
<dbReference type="GO" id="GO:0044325">
    <property type="term" value="F:transmembrane transporter binding"/>
    <property type="evidence" value="ECO:0007669"/>
    <property type="project" value="TreeGrafter"/>
</dbReference>
<dbReference type="FunFam" id="2.60.40.150:FF:000001">
    <property type="entry name" value="Regulating synaptic membrane exocytosis 3, isoform CRA_a"/>
    <property type="match status" value="1"/>
</dbReference>
<dbReference type="PANTHER" id="PTHR12157">
    <property type="entry name" value="REGULATING SYNAPTIC MEMBRANE EXOCYTOSIS PROTEIN"/>
    <property type="match status" value="1"/>
</dbReference>
<dbReference type="GO" id="GO:2000300">
    <property type="term" value="P:regulation of synaptic vesicle exocytosis"/>
    <property type="evidence" value="ECO:0007669"/>
    <property type="project" value="TreeGrafter"/>
</dbReference>
<dbReference type="PROSITE" id="PS50004">
    <property type="entry name" value="C2"/>
    <property type="match status" value="1"/>
</dbReference>
<feature type="region of interest" description="Disordered" evidence="3">
    <location>
        <begin position="91"/>
        <end position="190"/>
    </location>
</feature>